<accession>A0A941DQQ9</accession>
<dbReference type="EMBL" id="JAGSPN010000005">
    <property type="protein sequence ID" value="MBR7782341.1"/>
    <property type="molecule type" value="Genomic_DNA"/>
</dbReference>
<evidence type="ECO:0000259" key="1">
    <source>
        <dbReference type="Pfam" id="PF12770"/>
    </source>
</evidence>
<comment type="caution">
    <text evidence="2">The sequence shown here is derived from an EMBL/GenBank/DDBJ whole genome shotgun (WGS) entry which is preliminary data.</text>
</comment>
<reference evidence="2" key="1">
    <citation type="submission" date="2021-04" db="EMBL/GenBank/DDBJ databases">
        <title>novel species isolated from subtropical streams in China.</title>
        <authorList>
            <person name="Lu H."/>
        </authorList>
    </citation>
    <scope>NUCLEOTIDE SEQUENCE</scope>
    <source>
        <strain evidence="2">LFS511W</strain>
    </source>
</reference>
<dbReference type="RefSeq" id="WP_212687667.1">
    <property type="nucleotide sequence ID" value="NZ_JAGSPN010000005.1"/>
</dbReference>
<organism evidence="2 3">
    <name type="scientific">Undibacterium luofuense</name>
    <dbReference type="NCBI Taxonomy" id="2828733"/>
    <lineage>
        <taxon>Bacteria</taxon>
        <taxon>Pseudomonadati</taxon>
        <taxon>Pseudomonadota</taxon>
        <taxon>Betaproteobacteria</taxon>
        <taxon>Burkholderiales</taxon>
        <taxon>Oxalobacteraceae</taxon>
        <taxon>Undibacterium</taxon>
    </lineage>
</organism>
<keyword evidence="3" id="KW-1185">Reference proteome</keyword>
<evidence type="ECO:0000313" key="3">
    <source>
        <dbReference type="Proteomes" id="UP000680067"/>
    </source>
</evidence>
<dbReference type="Pfam" id="PF12770">
    <property type="entry name" value="CHAT"/>
    <property type="match status" value="1"/>
</dbReference>
<feature type="domain" description="CHAT" evidence="1">
    <location>
        <begin position="1008"/>
        <end position="1262"/>
    </location>
</feature>
<dbReference type="InterPro" id="IPR024983">
    <property type="entry name" value="CHAT_dom"/>
</dbReference>
<sequence>MSEQVSTADLDLQGFNPYTLFGDGFELGSVDLIQGGSFREVIGRGVVALLLNAKNRDGEQAFGRAVIVLPPKIVTKHTKESVFDALAHAIKDLRGVELDEQEKPILRRRVQVVNSPSLEVTDLFCTVKEQVGRCLIVIADASQYRNTSLVLAAAFGTSAVRMSEDRWVPHVASICQQLVPIVKELEGYGLIHVQEIPAQKSSNVELLISIDDCYVASLGYEMDPEEIITSRAQLWRFMVLQGRLQEVVTEIEELALPDGVRLHLLVQLLQGTGRDEEMLDVIAKLRPYLAGLPTEAAIQVARFVQQMGDDELVEELLPETADGISNQLRLEEALELSTYLEDNKRIALFDGRLTELFPYSKRLRENRDRRLLINSGNTRSDESHLFTTAGFTDQHLTVQKRLSALEPEYGAAIEEADGWGQDWLELTVLCCAIHAQSFGKPIEAANTARFITSSELYGRQATQILLSSIKVMLLKELVPEGGHDYYRNLFQAIFRFLAQHPEDDDVRLRLLMLLSVESCGEMGIPIAALTLLDLTQQGVRLVPSSVNADEARSLEINEAIETSIRNGFMWLADIGVGEPGVTVMPRELLVANPDDVVQTLGRFVHLTSAQRGENVDLEYMRKLVLLACAICPHAGLACNEDIRLMRHLASQFAVAGQFQQARNFAEAILLMGRSSAYRRRLAWQAFGDIYHRCHNHVVALVGLACAQAVDVAVEKADLWHEAYCIHRILRDLGLFELSRALLPTMKTLLSDLGFDATEDPRYICADLGLQLMETDGSAVKLLDELLEKIAEACRKELGNRTNLFPLALLLGQVFLKAEGAGVSISQDKRALLKNALFQIGISMADLIRTVSTAKPSSKDVLAMFNSVERAMYTSDVSRDYTVLKVAARRLLDLEQQGELIPNESAFATELLADHTVALTGNVPEMTLEWPVRYATELNQAGLDVAFLALNSLGELTVIHVSDGQAKLIVQPRLEQNFRSRLRSWLQDYPKTYGCIDSSEGNNIFFTTMEELNVRLPLSDRLVLVAEPFLQQLTANLVVVQPEDGTFGYFAGMKTAIGIVPSLSWLSTVNVAKRSGLTLYKAWISAAANSASGESLEVTNEYGVYQEQPERESTLDIALRRLSGCFEEFGFVVDTGRKLPKNMKDAGLVVVTAHGGLDKEGRYLRSIRDDENLFEAPSALATALAGVELVILFVCSGGRIDKNPWDNSTISLPKQLLNNGCRAVIASPWPLNVMVTYNWLAPFLREWEAGATVLDATKKANDMVAQRLGDVPQYSLAMRVYGDVLLAKSGT</sequence>
<dbReference type="Proteomes" id="UP000680067">
    <property type="component" value="Unassembled WGS sequence"/>
</dbReference>
<gene>
    <name evidence="2" type="ORF">KDM89_09315</name>
</gene>
<name>A0A941DQQ9_9BURK</name>
<evidence type="ECO:0000313" key="2">
    <source>
        <dbReference type="EMBL" id="MBR7782341.1"/>
    </source>
</evidence>
<proteinExistence type="predicted"/>
<protein>
    <submittedName>
        <fullName evidence="2">CHAT domain-containing protein</fullName>
    </submittedName>
</protein>